<evidence type="ECO:0000256" key="1">
    <source>
        <dbReference type="ARBA" id="ARBA00004496"/>
    </source>
</evidence>
<evidence type="ECO:0000259" key="7">
    <source>
        <dbReference type="PROSITE" id="PS50846"/>
    </source>
</evidence>
<dbReference type="Pfam" id="PF00403">
    <property type="entry name" value="HMA"/>
    <property type="match status" value="1"/>
</dbReference>
<dbReference type="InterPro" id="IPR036163">
    <property type="entry name" value="HMA_dom_sf"/>
</dbReference>
<evidence type="ECO:0000256" key="3">
    <source>
        <dbReference type="ARBA" id="ARBA00022490"/>
    </source>
</evidence>
<dbReference type="GO" id="GO:0005737">
    <property type="term" value="C:cytoplasm"/>
    <property type="evidence" value="ECO:0007669"/>
    <property type="project" value="UniProtKB-SubCell"/>
</dbReference>
<comment type="subcellular location">
    <subcellularLocation>
        <location evidence="1">Cytoplasm</location>
    </subcellularLocation>
</comment>
<dbReference type="InterPro" id="IPR001802">
    <property type="entry name" value="MerP/CopZ"/>
</dbReference>
<dbReference type="PROSITE" id="PS01047">
    <property type="entry name" value="HMA_1"/>
    <property type="match status" value="1"/>
</dbReference>
<accession>S0FVD9</accession>
<dbReference type="RefSeq" id="WP_004623985.1">
    <property type="nucleotide sequence ID" value="NZ_AORV01000021.1"/>
</dbReference>
<feature type="domain" description="HMA" evidence="7">
    <location>
        <begin position="4"/>
        <end position="70"/>
    </location>
</feature>
<dbReference type="NCBIfam" id="TIGR00003">
    <property type="entry name" value="copper ion binding protein"/>
    <property type="match status" value="1"/>
</dbReference>
<dbReference type="AlphaFoldDB" id="S0FVD9"/>
<dbReference type="GO" id="GO:0005507">
    <property type="term" value="F:copper ion binding"/>
    <property type="evidence" value="ECO:0007669"/>
    <property type="project" value="InterPro"/>
</dbReference>
<keyword evidence="9" id="KW-1185">Reference proteome</keyword>
<dbReference type="InterPro" id="IPR049740">
    <property type="entry name" value="CopZ"/>
</dbReference>
<dbReference type="PRINTS" id="PR00946">
    <property type="entry name" value="HGSCAVENGER"/>
</dbReference>
<gene>
    <name evidence="8" type="ORF">CTER_0705</name>
</gene>
<dbReference type="PROSITE" id="PS50846">
    <property type="entry name" value="HMA_2"/>
    <property type="match status" value="1"/>
</dbReference>
<keyword evidence="6" id="KW-0143">Chaperone</keyword>
<sequence length="71" mass="7514">MAKEITDIAVEGMSCSHCENSVKKAVGALGGVDKVSVDLANKKVTVEFDPEKVSGKAIMDAIEDQGYDVIK</sequence>
<evidence type="ECO:0000313" key="9">
    <source>
        <dbReference type="Proteomes" id="UP000014155"/>
    </source>
</evidence>
<reference evidence="8 9" key="1">
    <citation type="journal article" date="2013" name="Genome Announc.">
        <title>Draft Genome Sequence of the Cellulolytic, Mesophilic, Anaerobic Bacterium Clostridium termitidis Strain CT1112 (DSM 5398).</title>
        <authorList>
            <person name="Lal S."/>
            <person name="Ramachandran U."/>
            <person name="Zhang X."/>
            <person name="Munir R."/>
            <person name="Sparling R."/>
            <person name="Levin D.B."/>
        </authorList>
    </citation>
    <scope>NUCLEOTIDE SEQUENCE [LARGE SCALE GENOMIC DNA]</scope>
    <source>
        <strain evidence="8 9">CT1112</strain>
    </source>
</reference>
<evidence type="ECO:0000256" key="2">
    <source>
        <dbReference type="ARBA" id="ARBA00015313"/>
    </source>
</evidence>
<keyword evidence="3" id="KW-0963">Cytoplasm</keyword>
<dbReference type="NCBIfam" id="NF033795">
    <property type="entry name" value="chaper_CopZ_Bs"/>
    <property type="match status" value="1"/>
</dbReference>
<name>S0FVD9_RUMCE</name>
<keyword evidence="4" id="KW-0479">Metal-binding</keyword>
<dbReference type="CDD" id="cd00371">
    <property type="entry name" value="HMA"/>
    <property type="match status" value="1"/>
</dbReference>
<dbReference type="PANTHER" id="PTHR46594">
    <property type="entry name" value="P-TYPE CATION-TRANSPORTING ATPASE"/>
    <property type="match status" value="1"/>
</dbReference>
<dbReference type="Proteomes" id="UP000014155">
    <property type="component" value="Unassembled WGS sequence"/>
</dbReference>
<dbReference type="SUPFAM" id="SSF55008">
    <property type="entry name" value="HMA, heavy metal-associated domain"/>
    <property type="match status" value="1"/>
</dbReference>
<evidence type="ECO:0000256" key="4">
    <source>
        <dbReference type="ARBA" id="ARBA00022723"/>
    </source>
</evidence>
<proteinExistence type="predicted"/>
<protein>
    <recommendedName>
        <fullName evidence="2">Copper chaperone CopZ</fullName>
    </recommendedName>
</protein>
<comment type="caution">
    <text evidence="8">The sequence shown here is derived from an EMBL/GenBank/DDBJ whole genome shotgun (WGS) entry which is preliminary data.</text>
</comment>
<dbReference type="PATRIC" id="fig|1195236.3.peg.999"/>
<dbReference type="FunFam" id="3.30.70.100:FF:000033">
    <property type="entry name" value="Copper-transporting ATPase HMA5"/>
    <property type="match status" value="1"/>
</dbReference>
<dbReference type="EMBL" id="AORV01000021">
    <property type="protein sequence ID" value="EMS73134.1"/>
    <property type="molecule type" value="Genomic_DNA"/>
</dbReference>
<dbReference type="STRING" id="1195236.CTER_0705"/>
<evidence type="ECO:0000256" key="5">
    <source>
        <dbReference type="ARBA" id="ARBA00023008"/>
    </source>
</evidence>
<evidence type="ECO:0000313" key="8">
    <source>
        <dbReference type="EMBL" id="EMS73134.1"/>
    </source>
</evidence>
<dbReference type="InterPro" id="IPR017969">
    <property type="entry name" value="Heavy-metal-associated_CS"/>
</dbReference>
<dbReference type="InterPro" id="IPR006121">
    <property type="entry name" value="HMA_dom"/>
</dbReference>
<organism evidence="8 9">
    <name type="scientific">Ruminiclostridium cellobioparum subsp. termitidis CT1112</name>
    <dbReference type="NCBI Taxonomy" id="1195236"/>
    <lineage>
        <taxon>Bacteria</taxon>
        <taxon>Bacillati</taxon>
        <taxon>Bacillota</taxon>
        <taxon>Clostridia</taxon>
        <taxon>Eubacteriales</taxon>
        <taxon>Oscillospiraceae</taxon>
        <taxon>Ruminiclostridium</taxon>
    </lineage>
</organism>
<dbReference type="Gene3D" id="3.30.70.100">
    <property type="match status" value="1"/>
</dbReference>
<dbReference type="PANTHER" id="PTHR46594:SF4">
    <property type="entry name" value="P-TYPE CATION-TRANSPORTING ATPASE"/>
    <property type="match status" value="1"/>
</dbReference>
<keyword evidence="5" id="KW-0186">Copper</keyword>
<evidence type="ECO:0000256" key="6">
    <source>
        <dbReference type="ARBA" id="ARBA00023186"/>
    </source>
</evidence>
<dbReference type="InterPro" id="IPR006122">
    <property type="entry name" value="HMA_Cu_ion-bd"/>
</dbReference>
<dbReference type="eggNOG" id="COG2608">
    <property type="taxonomic scope" value="Bacteria"/>
</dbReference>